<dbReference type="OrthoDB" id="9800855at2"/>
<dbReference type="GO" id="GO:0006284">
    <property type="term" value="P:base-excision repair"/>
    <property type="evidence" value="ECO:0007669"/>
    <property type="project" value="InterPro"/>
</dbReference>
<keyword evidence="8" id="KW-0238">DNA-binding</keyword>
<dbReference type="GO" id="GO:0140078">
    <property type="term" value="F:class I DNA-(apurinic or apyrimidinic site) endonuclease activity"/>
    <property type="evidence" value="ECO:0007669"/>
    <property type="project" value="UniProtKB-EC"/>
</dbReference>
<dbReference type="PROSITE" id="PS01242">
    <property type="entry name" value="ZF_FPG_1"/>
    <property type="match status" value="1"/>
</dbReference>
<name>A0A1G7EY61_9BACT</name>
<evidence type="ECO:0000256" key="5">
    <source>
        <dbReference type="ARBA" id="ARBA00022771"/>
    </source>
</evidence>
<keyword evidence="6" id="KW-0378">Hydrolase</keyword>
<feature type="domain" description="Formamidopyrimidine-DNA glycosylase catalytic" evidence="16">
    <location>
        <begin position="2"/>
        <end position="93"/>
    </location>
</feature>
<dbReference type="InterPro" id="IPR044090">
    <property type="entry name" value="Nei2_N"/>
</dbReference>
<dbReference type="EC" id="4.2.99.18" evidence="2"/>
<dbReference type="GO" id="GO:0008270">
    <property type="term" value="F:zinc ion binding"/>
    <property type="evidence" value="ECO:0007669"/>
    <property type="project" value="UniProtKB-KW"/>
</dbReference>
<evidence type="ECO:0000256" key="7">
    <source>
        <dbReference type="ARBA" id="ARBA00022833"/>
    </source>
</evidence>
<keyword evidence="9" id="KW-0234">DNA repair</keyword>
<evidence type="ECO:0000256" key="13">
    <source>
        <dbReference type="ARBA" id="ARBA00044632"/>
    </source>
</evidence>
<comment type="similarity">
    <text evidence="1">Belongs to the FPG family.</text>
</comment>
<dbReference type="SUPFAM" id="SSF81624">
    <property type="entry name" value="N-terminal domain of MutM-like DNA repair proteins"/>
    <property type="match status" value="1"/>
</dbReference>
<evidence type="ECO:0000256" key="1">
    <source>
        <dbReference type="ARBA" id="ARBA00009409"/>
    </source>
</evidence>
<dbReference type="SMART" id="SM01232">
    <property type="entry name" value="H2TH"/>
    <property type="match status" value="1"/>
</dbReference>
<evidence type="ECO:0000256" key="3">
    <source>
        <dbReference type="ARBA" id="ARBA00022723"/>
    </source>
</evidence>
<dbReference type="InterPro" id="IPR015887">
    <property type="entry name" value="DNA_glyclase_Znf_dom_DNA_BS"/>
</dbReference>
<dbReference type="InterPro" id="IPR012319">
    <property type="entry name" value="FPG_cat"/>
</dbReference>
<organism evidence="17 18">
    <name type="scientific">Terriglobus roseus</name>
    <dbReference type="NCBI Taxonomy" id="392734"/>
    <lineage>
        <taxon>Bacteria</taxon>
        <taxon>Pseudomonadati</taxon>
        <taxon>Acidobacteriota</taxon>
        <taxon>Terriglobia</taxon>
        <taxon>Terriglobales</taxon>
        <taxon>Acidobacteriaceae</taxon>
        <taxon>Terriglobus</taxon>
    </lineage>
</organism>
<evidence type="ECO:0000313" key="17">
    <source>
        <dbReference type="EMBL" id="SDE68633.1"/>
    </source>
</evidence>
<reference evidence="18" key="1">
    <citation type="submission" date="2016-10" db="EMBL/GenBank/DDBJ databases">
        <authorList>
            <person name="Varghese N."/>
            <person name="Submissions S."/>
        </authorList>
    </citation>
    <scope>NUCLEOTIDE SEQUENCE [LARGE SCALE GENOMIC DNA]</scope>
    <source>
        <strain evidence="18">GAS232</strain>
    </source>
</reference>
<keyword evidence="3" id="KW-0479">Metal-binding</keyword>
<protein>
    <recommendedName>
        <fullName evidence="2">DNA-(apurinic or apyrimidinic site) lyase</fullName>
        <ecNumber evidence="2">4.2.99.18</ecNumber>
    </recommendedName>
</protein>
<evidence type="ECO:0000256" key="11">
    <source>
        <dbReference type="ARBA" id="ARBA00023268"/>
    </source>
</evidence>
<dbReference type="InterPro" id="IPR010979">
    <property type="entry name" value="Ribosomal_uS13-like_H2TH"/>
</dbReference>
<evidence type="ECO:0000259" key="15">
    <source>
        <dbReference type="PROSITE" id="PS51066"/>
    </source>
</evidence>
<dbReference type="InterPro" id="IPR035937">
    <property type="entry name" value="FPG_N"/>
</dbReference>
<dbReference type="Gene3D" id="1.10.8.50">
    <property type="match status" value="1"/>
</dbReference>
<dbReference type="SUPFAM" id="SSF46946">
    <property type="entry name" value="S13-like H2TH domain"/>
    <property type="match status" value="1"/>
</dbReference>
<dbReference type="GO" id="GO:0000703">
    <property type="term" value="F:oxidized pyrimidine nucleobase lesion DNA N-glycosylase activity"/>
    <property type="evidence" value="ECO:0007669"/>
    <property type="project" value="TreeGrafter"/>
</dbReference>
<keyword evidence="10" id="KW-0456">Lyase</keyword>
<dbReference type="Gene3D" id="3.20.190.10">
    <property type="entry name" value="MutM-like, N-terminal"/>
    <property type="match status" value="1"/>
</dbReference>
<evidence type="ECO:0000256" key="14">
    <source>
        <dbReference type="PROSITE-ProRule" id="PRU00391"/>
    </source>
</evidence>
<keyword evidence="4" id="KW-0227">DNA damage</keyword>
<dbReference type="InterPro" id="IPR000214">
    <property type="entry name" value="Znf_DNA_glyclase/AP_lyase"/>
</dbReference>
<evidence type="ECO:0000256" key="8">
    <source>
        <dbReference type="ARBA" id="ARBA00023125"/>
    </source>
</evidence>
<dbReference type="PANTHER" id="PTHR42697">
    <property type="entry name" value="ENDONUCLEASE 8"/>
    <property type="match status" value="1"/>
</dbReference>
<dbReference type="GO" id="GO:0003684">
    <property type="term" value="F:damaged DNA binding"/>
    <property type="evidence" value="ECO:0007669"/>
    <property type="project" value="InterPro"/>
</dbReference>
<dbReference type="CDD" id="cd08971">
    <property type="entry name" value="AcNei2_N"/>
    <property type="match status" value="1"/>
</dbReference>
<proteinExistence type="inferred from homology"/>
<gene>
    <name evidence="17" type="ORF">SAMN05444167_0145</name>
</gene>
<evidence type="ECO:0000313" key="18">
    <source>
        <dbReference type="Proteomes" id="UP000182427"/>
    </source>
</evidence>
<evidence type="ECO:0000256" key="6">
    <source>
        <dbReference type="ARBA" id="ARBA00022801"/>
    </source>
</evidence>
<evidence type="ECO:0000256" key="2">
    <source>
        <dbReference type="ARBA" id="ARBA00012720"/>
    </source>
</evidence>
<keyword evidence="7" id="KW-0862">Zinc</keyword>
<dbReference type="SUPFAM" id="SSF57716">
    <property type="entry name" value="Glucocorticoid receptor-like (DNA-binding domain)"/>
    <property type="match status" value="1"/>
</dbReference>
<evidence type="ECO:0000256" key="10">
    <source>
        <dbReference type="ARBA" id="ARBA00023239"/>
    </source>
</evidence>
<feature type="domain" description="FPG-type" evidence="15">
    <location>
        <begin position="243"/>
        <end position="279"/>
    </location>
</feature>
<dbReference type="Pfam" id="PF06831">
    <property type="entry name" value="H2TH"/>
    <property type="match status" value="1"/>
</dbReference>
<dbReference type="PROSITE" id="PS51068">
    <property type="entry name" value="FPG_CAT"/>
    <property type="match status" value="1"/>
</dbReference>
<keyword evidence="17" id="KW-0540">Nuclease</keyword>
<dbReference type="RefSeq" id="WP_083343465.1">
    <property type="nucleotide sequence ID" value="NZ_LT629690.1"/>
</dbReference>
<accession>A0A1G7EY61</accession>
<keyword evidence="12" id="KW-0326">Glycosidase</keyword>
<dbReference type="PROSITE" id="PS51066">
    <property type="entry name" value="ZF_FPG_2"/>
    <property type="match status" value="1"/>
</dbReference>
<evidence type="ECO:0000256" key="12">
    <source>
        <dbReference type="ARBA" id="ARBA00023295"/>
    </source>
</evidence>
<evidence type="ECO:0000259" key="16">
    <source>
        <dbReference type="PROSITE" id="PS51068"/>
    </source>
</evidence>
<keyword evidence="5 14" id="KW-0863">Zinc-finger</keyword>
<dbReference type="PANTHER" id="PTHR42697:SF1">
    <property type="entry name" value="ENDONUCLEASE 8"/>
    <property type="match status" value="1"/>
</dbReference>
<keyword evidence="11" id="KW-0511">Multifunctional enzyme</keyword>
<dbReference type="SMART" id="SM00898">
    <property type="entry name" value="Fapy_DNA_glyco"/>
    <property type="match status" value="1"/>
</dbReference>
<evidence type="ECO:0000256" key="4">
    <source>
        <dbReference type="ARBA" id="ARBA00022763"/>
    </source>
</evidence>
<dbReference type="InterPro" id="IPR015886">
    <property type="entry name" value="H2TH_FPG"/>
</dbReference>
<dbReference type="Pfam" id="PF01149">
    <property type="entry name" value="Fapy_DNA_glyco"/>
    <property type="match status" value="1"/>
</dbReference>
<comment type="catalytic activity">
    <reaction evidence="13">
        <text>2'-deoxyribonucleotide-(2'-deoxyribose 5'-phosphate)-2'-deoxyribonucleotide-DNA = a 3'-end 2'-deoxyribonucleotide-(2,3-dehydro-2,3-deoxyribose 5'-phosphate)-DNA + a 5'-end 5'-phospho-2'-deoxyribonucleoside-DNA + H(+)</text>
        <dbReference type="Rhea" id="RHEA:66592"/>
        <dbReference type="Rhea" id="RHEA-COMP:13180"/>
        <dbReference type="Rhea" id="RHEA-COMP:16897"/>
        <dbReference type="Rhea" id="RHEA-COMP:17067"/>
        <dbReference type="ChEBI" id="CHEBI:15378"/>
        <dbReference type="ChEBI" id="CHEBI:136412"/>
        <dbReference type="ChEBI" id="CHEBI:157695"/>
        <dbReference type="ChEBI" id="CHEBI:167181"/>
        <dbReference type="EC" id="4.2.99.18"/>
    </reaction>
</comment>
<sequence length="301" mass="33840">MPEGDTIYRSARALAKVLEGKHVTRFDTGYAHLAAVHDDRPLVGRLIEKVEARGKWLLIYLSGDLILVTHMLMSGSWHIYRTGEKWWMPKKAMRALLEVDGWQAVAFNVPVAEFHTAASLARKSSVPKLGPDILSEGYNADVGYAALKVRAASHPEDEIANVLLNQRVIAGLGNVYKSEVCFAARVHPFRMMKTISDDEMRQMADVAQRYMKANVVDGTGEGIVTYTGKRRTTHQTRREDRLWVYGRRGLECRRCGGVIEYRKQGSAVRSTYWCPECQPWVGDGTAVKGLDTPVRRVKMSC</sequence>
<dbReference type="Proteomes" id="UP000182427">
    <property type="component" value="Chromosome I"/>
</dbReference>
<evidence type="ECO:0000256" key="9">
    <source>
        <dbReference type="ARBA" id="ARBA00023204"/>
    </source>
</evidence>
<keyword evidence="18" id="KW-1185">Reference proteome</keyword>
<dbReference type="AlphaFoldDB" id="A0A1G7EY61"/>
<keyword evidence="17" id="KW-0255">Endonuclease</keyword>
<dbReference type="EMBL" id="LT629690">
    <property type="protein sequence ID" value="SDE68633.1"/>
    <property type="molecule type" value="Genomic_DNA"/>
</dbReference>